<dbReference type="InterPro" id="IPR050476">
    <property type="entry name" value="Insect_CytP450_Detox"/>
</dbReference>
<dbReference type="GO" id="GO:0005789">
    <property type="term" value="C:endoplasmic reticulum membrane"/>
    <property type="evidence" value="ECO:0007669"/>
    <property type="project" value="UniProtKB-SubCell"/>
</dbReference>
<keyword evidence="7" id="KW-0256">Endoplasmic reticulum</keyword>
<dbReference type="SUPFAM" id="SSF48264">
    <property type="entry name" value="Cytochrome P450"/>
    <property type="match status" value="1"/>
</dbReference>
<dbReference type="InterPro" id="IPR001128">
    <property type="entry name" value="Cyt_P450"/>
</dbReference>
<keyword evidence="12" id="KW-0472">Membrane</keyword>
<dbReference type="AlphaFoldDB" id="A0AAV8ZLS9"/>
<dbReference type="PANTHER" id="PTHR24292">
    <property type="entry name" value="CYTOCHROME P450"/>
    <property type="match status" value="1"/>
</dbReference>
<dbReference type="GO" id="GO:0004497">
    <property type="term" value="F:monooxygenase activity"/>
    <property type="evidence" value="ECO:0007669"/>
    <property type="project" value="UniProtKB-KW"/>
</dbReference>
<organism evidence="15 16">
    <name type="scientific">Rhamnusium bicolor</name>
    <dbReference type="NCBI Taxonomy" id="1586634"/>
    <lineage>
        <taxon>Eukaryota</taxon>
        <taxon>Metazoa</taxon>
        <taxon>Ecdysozoa</taxon>
        <taxon>Arthropoda</taxon>
        <taxon>Hexapoda</taxon>
        <taxon>Insecta</taxon>
        <taxon>Pterygota</taxon>
        <taxon>Neoptera</taxon>
        <taxon>Endopterygota</taxon>
        <taxon>Coleoptera</taxon>
        <taxon>Polyphaga</taxon>
        <taxon>Cucujiformia</taxon>
        <taxon>Chrysomeloidea</taxon>
        <taxon>Cerambycidae</taxon>
        <taxon>Lepturinae</taxon>
        <taxon>Rhagiini</taxon>
        <taxon>Rhamnusium</taxon>
    </lineage>
</organism>
<dbReference type="EMBL" id="JANEYF010001256">
    <property type="protein sequence ID" value="KAJ8965322.1"/>
    <property type="molecule type" value="Genomic_DNA"/>
</dbReference>
<evidence type="ECO:0000256" key="10">
    <source>
        <dbReference type="ARBA" id="ARBA00023004"/>
    </source>
</evidence>
<keyword evidence="9 14" id="KW-0560">Oxidoreductase</keyword>
<comment type="caution">
    <text evidence="15">The sequence shown here is derived from an EMBL/GenBank/DDBJ whole genome shotgun (WGS) entry which is preliminary data.</text>
</comment>
<comment type="similarity">
    <text evidence="4 14">Belongs to the cytochrome P450 family.</text>
</comment>
<evidence type="ECO:0000313" key="16">
    <source>
        <dbReference type="Proteomes" id="UP001162156"/>
    </source>
</evidence>
<protein>
    <recommendedName>
        <fullName evidence="17">Cytochrome P450</fullName>
    </recommendedName>
</protein>
<sequence length="194" mass="22366">MSFAAYELAVNQDVQERLREEVYATFEECGGKLTYESLLKMKYMDMVVSEAMRKWPNAVATDRVCTKPYTIEATSPEEKPVHLEVGATVFIPVFGIHRCPKLYPDPDRFDPERFSDENKANINPYTYMPFGVGPRNCIGSRFALLETKIVFFFILQHFQIVPVEKTQIPLKISRKSFPLAAANEFWLGLKRIKN</sequence>
<comment type="cofactor">
    <cofactor evidence="1 13">
        <name>heme</name>
        <dbReference type="ChEBI" id="CHEBI:30413"/>
    </cofactor>
</comment>
<keyword evidence="16" id="KW-1185">Reference proteome</keyword>
<dbReference type="GO" id="GO:0005506">
    <property type="term" value="F:iron ion binding"/>
    <property type="evidence" value="ECO:0007669"/>
    <property type="project" value="InterPro"/>
</dbReference>
<evidence type="ECO:0000256" key="6">
    <source>
        <dbReference type="ARBA" id="ARBA00022723"/>
    </source>
</evidence>
<dbReference type="Proteomes" id="UP001162156">
    <property type="component" value="Unassembled WGS sequence"/>
</dbReference>
<evidence type="ECO:0000256" key="2">
    <source>
        <dbReference type="ARBA" id="ARBA00004174"/>
    </source>
</evidence>
<accession>A0AAV8ZLS9</accession>
<dbReference type="Pfam" id="PF00067">
    <property type="entry name" value="p450"/>
    <property type="match status" value="1"/>
</dbReference>
<evidence type="ECO:0000256" key="4">
    <source>
        <dbReference type="ARBA" id="ARBA00010617"/>
    </source>
</evidence>
<dbReference type="InterPro" id="IPR036396">
    <property type="entry name" value="Cyt_P450_sf"/>
</dbReference>
<name>A0AAV8ZLS9_9CUCU</name>
<reference evidence="15" key="1">
    <citation type="journal article" date="2023" name="Insect Mol. Biol.">
        <title>Genome sequencing provides insights into the evolution of gene families encoding plant cell wall-degrading enzymes in longhorned beetles.</title>
        <authorList>
            <person name="Shin N.R."/>
            <person name="Okamura Y."/>
            <person name="Kirsch R."/>
            <person name="Pauchet Y."/>
        </authorList>
    </citation>
    <scope>NUCLEOTIDE SEQUENCE</scope>
    <source>
        <strain evidence="15">RBIC_L_NR</strain>
    </source>
</reference>
<evidence type="ECO:0008006" key="17">
    <source>
        <dbReference type="Google" id="ProtNLM"/>
    </source>
</evidence>
<dbReference type="InterPro" id="IPR017972">
    <property type="entry name" value="Cyt_P450_CS"/>
</dbReference>
<dbReference type="InterPro" id="IPR002401">
    <property type="entry name" value="Cyt_P450_E_grp-I"/>
</dbReference>
<dbReference type="GO" id="GO:0020037">
    <property type="term" value="F:heme binding"/>
    <property type="evidence" value="ECO:0007669"/>
    <property type="project" value="InterPro"/>
</dbReference>
<evidence type="ECO:0000256" key="11">
    <source>
        <dbReference type="ARBA" id="ARBA00023033"/>
    </source>
</evidence>
<evidence type="ECO:0000313" key="15">
    <source>
        <dbReference type="EMBL" id="KAJ8965322.1"/>
    </source>
</evidence>
<evidence type="ECO:0000256" key="5">
    <source>
        <dbReference type="ARBA" id="ARBA00022617"/>
    </source>
</evidence>
<gene>
    <name evidence="15" type="ORF">NQ314_004216</name>
</gene>
<keyword evidence="6 13" id="KW-0479">Metal-binding</keyword>
<evidence type="ECO:0000256" key="14">
    <source>
        <dbReference type="RuleBase" id="RU000461"/>
    </source>
</evidence>
<evidence type="ECO:0000256" key="1">
    <source>
        <dbReference type="ARBA" id="ARBA00001971"/>
    </source>
</evidence>
<proteinExistence type="inferred from homology"/>
<comment type="subcellular location">
    <subcellularLocation>
        <location evidence="3">Endoplasmic reticulum membrane</location>
        <topology evidence="3">Peripheral membrane protein</topology>
    </subcellularLocation>
    <subcellularLocation>
        <location evidence="2">Microsome membrane</location>
        <topology evidence="2">Peripheral membrane protein</topology>
    </subcellularLocation>
</comment>
<evidence type="ECO:0000256" key="3">
    <source>
        <dbReference type="ARBA" id="ARBA00004406"/>
    </source>
</evidence>
<evidence type="ECO:0000256" key="7">
    <source>
        <dbReference type="ARBA" id="ARBA00022824"/>
    </source>
</evidence>
<evidence type="ECO:0000256" key="8">
    <source>
        <dbReference type="ARBA" id="ARBA00022848"/>
    </source>
</evidence>
<evidence type="ECO:0000256" key="13">
    <source>
        <dbReference type="PIRSR" id="PIRSR602401-1"/>
    </source>
</evidence>
<dbReference type="PRINTS" id="PR00463">
    <property type="entry name" value="EP450I"/>
</dbReference>
<dbReference type="PROSITE" id="PS00086">
    <property type="entry name" value="CYTOCHROME_P450"/>
    <property type="match status" value="1"/>
</dbReference>
<evidence type="ECO:0000256" key="12">
    <source>
        <dbReference type="ARBA" id="ARBA00023136"/>
    </source>
</evidence>
<dbReference type="PRINTS" id="PR00385">
    <property type="entry name" value="P450"/>
</dbReference>
<dbReference type="GO" id="GO:0016705">
    <property type="term" value="F:oxidoreductase activity, acting on paired donors, with incorporation or reduction of molecular oxygen"/>
    <property type="evidence" value="ECO:0007669"/>
    <property type="project" value="InterPro"/>
</dbReference>
<dbReference type="PANTHER" id="PTHR24292:SF54">
    <property type="entry name" value="CYP9F3-RELATED"/>
    <property type="match status" value="1"/>
</dbReference>
<keyword evidence="5 13" id="KW-0349">Heme</keyword>
<feature type="binding site" description="axial binding residue" evidence="13">
    <location>
        <position position="137"/>
    </location>
    <ligand>
        <name>heme</name>
        <dbReference type="ChEBI" id="CHEBI:30413"/>
    </ligand>
    <ligandPart>
        <name>Fe</name>
        <dbReference type="ChEBI" id="CHEBI:18248"/>
    </ligandPart>
</feature>
<keyword evidence="11 14" id="KW-0503">Monooxygenase</keyword>
<evidence type="ECO:0000256" key="9">
    <source>
        <dbReference type="ARBA" id="ARBA00023002"/>
    </source>
</evidence>
<dbReference type="Gene3D" id="1.10.630.10">
    <property type="entry name" value="Cytochrome P450"/>
    <property type="match status" value="1"/>
</dbReference>
<keyword evidence="8" id="KW-0492">Microsome</keyword>
<keyword evidence="10 13" id="KW-0408">Iron</keyword>